<evidence type="ECO:0000256" key="1">
    <source>
        <dbReference type="SAM" id="Coils"/>
    </source>
</evidence>
<comment type="caution">
    <text evidence="2">The sequence shown here is derived from an EMBL/GenBank/DDBJ whole genome shotgun (WGS) entry which is preliminary data.</text>
</comment>
<dbReference type="AlphaFoldDB" id="A0A1R1BPF1"/>
<evidence type="ECO:0000313" key="3">
    <source>
        <dbReference type="Proteomes" id="UP000187134"/>
    </source>
</evidence>
<evidence type="ECO:0000313" key="2">
    <source>
        <dbReference type="EMBL" id="OMF11782.1"/>
    </source>
</evidence>
<gene>
    <name evidence="2" type="ORF">BK131_20115</name>
</gene>
<dbReference type="Proteomes" id="UP000187134">
    <property type="component" value="Unassembled WGS sequence"/>
</dbReference>
<dbReference type="RefSeq" id="WP_076333000.1">
    <property type="nucleotide sequence ID" value="NZ_MRTJ01000009.1"/>
</dbReference>
<dbReference type="InterPro" id="IPR017642">
    <property type="entry name" value="DNA_S_mod_DndB"/>
</dbReference>
<sequence length="426" mass="50483">MSNGKLVVIPFKWNEHTCYIGKVKYKQLDTIVDIRSDLSMNRNIDDRRVDKIKQYILNDIPATFFPPTILNSKAEIIFTEPSSLEVKRGMFTVIDGQHRIKAIISLMKDVEGQQKELLNRMELPIFIVEGIEDYQHRDLFYMINETPKNVESNVSERFAPKLENLLGLKFFTKNKDLLAFIEWNKKQSSEKIVYLHMTDCIRELNLTIYPLMKDWVENEKELVYLDEEYYHIIEAYWKKYFELIHSLSENDQAFFRKKITLRALVENLTIKLKENEENIHEKSNELAELIDELKMIIETSLEEMIQVMPIPYVGLETVRKDVYKSLRNYLYLNNILSKYQAEIIENEVIRQILEKIFDAFYDDRNLLSLSNANQTTDENIFEEYIKQLLSEEEKLKSIDINSIKEIAAGKQTIMDEILKLNREECL</sequence>
<reference evidence="2 3" key="1">
    <citation type="submission" date="2016-11" db="EMBL/GenBank/DDBJ databases">
        <title>Paenibacillus species isolates.</title>
        <authorList>
            <person name="Beno S.M."/>
        </authorList>
    </citation>
    <scope>NUCLEOTIDE SEQUENCE [LARGE SCALE GENOMIC DNA]</scope>
    <source>
        <strain evidence="2 3">FSL H8-0246</strain>
    </source>
</reference>
<name>A0A1R1BPF1_PAEAM</name>
<dbReference type="OrthoDB" id="2399905at2"/>
<accession>A0A1R1BPF1</accession>
<evidence type="ECO:0008006" key="4">
    <source>
        <dbReference type="Google" id="ProtNLM"/>
    </source>
</evidence>
<keyword evidence="1" id="KW-0175">Coiled coil</keyword>
<protein>
    <recommendedName>
        <fullName evidence="4">DGQHR domain-containing protein</fullName>
    </recommendedName>
</protein>
<dbReference type="EMBL" id="MRTJ01000009">
    <property type="protein sequence ID" value="OMF11782.1"/>
    <property type="molecule type" value="Genomic_DNA"/>
</dbReference>
<dbReference type="Pfam" id="PF14072">
    <property type="entry name" value="DndB"/>
    <property type="match status" value="1"/>
</dbReference>
<organism evidence="2 3">
    <name type="scientific">Paenibacillus amylolyticus</name>
    <dbReference type="NCBI Taxonomy" id="1451"/>
    <lineage>
        <taxon>Bacteria</taxon>
        <taxon>Bacillati</taxon>
        <taxon>Bacillota</taxon>
        <taxon>Bacilli</taxon>
        <taxon>Bacillales</taxon>
        <taxon>Paenibacillaceae</taxon>
        <taxon>Paenibacillus</taxon>
    </lineage>
</organism>
<proteinExistence type="predicted"/>
<feature type="coiled-coil region" evidence="1">
    <location>
        <begin position="258"/>
        <end position="299"/>
    </location>
</feature>